<dbReference type="STRING" id="2880.D7FYM7"/>
<dbReference type="PROSITE" id="PS51476">
    <property type="entry name" value="PROTEASOME_BETA_2"/>
    <property type="match status" value="1"/>
</dbReference>
<keyword evidence="6" id="KW-1185">Reference proteome</keyword>
<dbReference type="FunFam" id="3.60.20.10:FF:000027">
    <property type="entry name" value="Proteasome subunit beta type-6"/>
    <property type="match status" value="1"/>
</dbReference>
<sequence length="251" mass="27845">MSQRPSPHSAPIWHSEGTKDLQVLSSGIDHGVTQNPFERRWSPYDFNGGTTLAIAGADYVVVAADTRMSTGYSIMSRDQTKLHQLTSKCVIASAGCKTDVTTLWKELDVSMTMYDHNMEKEMATPAVAQMLANTLYYRRFFPYYSFNVLCGLDEQGKGSVFSYDAIGSFERVPYSASGSGQTYIIPLLDNLVEFKTRKDEKPARSAAETVELVKELLVTAGERDIYTGDAVEITIISKDGTSTQMFPLKKD</sequence>
<accession>D7FYM7</accession>
<dbReference type="InterPro" id="IPR029055">
    <property type="entry name" value="Ntn_hydrolases_N"/>
</dbReference>
<dbReference type="InterPro" id="IPR023333">
    <property type="entry name" value="Proteasome_suB-type"/>
</dbReference>
<dbReference type="GO" id="GO:0005839">
    <property type="term" value="C:proteasome core complex"/>
    <property type="evidence" value="ECO:0007669"/>
    <property type="project" value="InterPro"/>
</dbReference>
<dbReference type="CDD" id="cd03757">
    <property type="entry name" value="proteasome_beta_type_1"/>
    <property type="match status" value="1"/>
</dbReference>
<dbReference type="EMBL" id="FN649760">
    <property type="protein sequence ID" value="CBJ32569.1"/>
    <property type="molecule type" value="Genomic_DNA"/>
</dbReference>
<dbReference type="PANTHER" id="PTHR32194:SF2">
    <property type="entry name" value="PROTEASOME SUBUNIT BETA TYPE-1"/>
    <property type="match status" value="1"/>
</dbReference>
<dbReference type="eggNOG" id="KOG0179">
    <property type="taxonomic scope" value="Eukaryota"/>
</dbReference>
<comment type="similarity">
    <text evidence="4">Belongs to the peptidase T1B family.</text>
</comment>
<evidence type="ECO:0000313" key="5">
    <source>
        <dbReference type="EMBL" id="CBJ32569.1"/>
    </source>
</evidence>
<dbReference type="PANTHER" id="PTHR32194">
    <property type="entry name" value="METALLOPROTEASE TLDD"/>
    <property type="match status" value="1"/>
</dbReference>
<dbReference type="Gene3D" id="3.60.20.10">
    <property type="entry name" value="Glutamine Phosphoribosylpyrophosphate, subunit 1, domain 1"/>
    <property type="match status" value="1"/>
</dbReference>
<gene>
    <name evidence="5" type="ORF">Esi_0347_0034</name>
</gene>
<protein>
    <recommendedName>
        <fullName evidence="4">Proteasome subunit beta</fullName>
    </recommendedName>
</protein>
<proteinExistence type="inferred from homology"/>
<evidence type="ECO:0000256" key="2">
    <source>
        <dbReference type="ARBA" id="ARBA00022942"/>
    </source>
</evidence>
<dbReference type="OrthoDB" id="268479at2759"/>
<dbReference type="MEROPS" id="T01.990"/>
<dbReference type="AlphaFoldDB" id="D7FYM7"/>
<reference evidence="5 6" key="1">
    <citation type="journal article" date="2010" name="Nature">
        <title>The Ectocarpus genome and the independent evolution of multicellularity in brown algae.</title>
        <authorList>
            <person name="Cock J.M."/>
            <person name="Sterck L."/>
            <person name="Rouze P."/>
            <person name="Scornet D."/>
            <person name="Allen A.E."/>
            <person name="Amoutzias G."/>
            <person name="Anthouard V."/>
            <person name="Artiguenave F."/>
            <person name="Aury J.M."/>
            <person name="Badger J.H."/>
            <person name="Beszteri B."/>
            <person name="Billiau K."/>
            <person name="Bonnet E."/>
            <person name="Bothwell J.H."/>
            <person name="Bowler C."/>
            <person name="Boyen C."/>
            <person name="Brownlee C."/>
            <person name="Carrano C.J."/>
            <person name="Charrier B."/>
            <person name="Cho G.Y."/>
            <person name="Coelho S.M."/>
            <person name="Collen J."/>
            <person name="Corre E."/>
            <person name="Da Silva C."/>
            <person name="Delage L."/>
            <person name="Delaroque N."/>
            <person name="Dittami S.M."/>
            <person name="Doulbeau S."/>
            <person name="Elias M."/>
            <person name="Farnham G."/>
            <person name="Gachon C.M."/>
            <person name="Gschloessl B."/>
            <person name="Heesch S."/>
            <person name="Jabbari K."/>
            <person name="Jubin C."/>
            <person name="Kawai H."/>
            <person name="Kimura K."/>
            <person name="Kloareg B."/>
            <person name="Kupper F.C."/>
            <person name="Lang D."/>
            <person name="Le Bail A."/>
            <person name="Leblanc C."/>
            <person name="Lerouge P."/>
            <person name="Lohr M."/>
            <person name="Lopez P.J."/>
            <person name="Martens C."/>
            <person name="Maumus F."/>
            <person name="Michel G."/>
            <person name="Miranda-Saavedra D."/>
            <person name="Morales J."/>
            <person name="Moreau H."/>
            <person name="Motomura T."/>
            <person name="Nagasato C."/>
            <person name="Napoli C.A."/>
            <person name="Nelson D.R."/>
            <person name="Nyvall-Collen P."/>
            <person name="Peters A.F."/>
            <person name="Pommier C."/>
            <person name="Potin P."/>
            <person name="Poulain J."/>
            <person name="Quesneville H."/>
            <person name="Read B."/>
            <person name="Rensing S.A."/>
            <person name="Ritter A."/>
            <person name="Rousvoal S."/>
            <person name="Samanta M."/>
            <person name="Samson G."/>
            <person name="Schroeder D.C."/>
            <person name="Segurens B."/>
            <person name="Strittmatter M."/>
            <person name="Tonon T."/>
            <person name="Tregear J.W."/>
            <person name="Valentin K."/>
            <person name="von Dassow P."/>
            <person name="Yamagishi T."/>
            <person name="Van de Peer Y."/>
            <person name="Wincker P."/>
        </authorList>
    </citation>
    <scope>NUCLEOTIDE SEQUENCE [LARGE SCALE GENOMIC DNA]</scope>
    <source>
        <strain evidence="6">Ec32 / CCAP1310/4</strain>
    </source>
</reference>
<dbReference type="SUPFAM" id="SSF56235">
    <property type="entry name" value="N-terminal nucleophile aminohydrolases (Ntn hydrolases)"/>
    <property type="match status" value="1"/>
</dbReference>
<dbReference type="GO" id="GO:0005737">
    <property type="term" value="C:cytoplasm"/>
    <property type="evidence" value="ECO:0007669"/>
    <property type="project" value="UniProtKB-SubCell"/>
</dbReference>
<evidence type="ECO:0000313" key="6">
    <source>
        <dbReference type="Proteomes" id="UP000002630"/>
    </source>
</evidence>
<dbReference type="GO" id="GO:0051603">
    <property type="term" value="P:proteolysis involved in protein catabolic process"/>
    <property type="evidence" value="ECO:0007669"/>
    <property type="project" value="InterPro"/>
</dbReference>
<dbReference type="PROSITE" id="PS00854">
    <property type="entry name" value="PROTEASOME_BETA_1"/>
    <property type="match status" value="1"/>
</dbReference>
<dbReference type="InterPro" id="IPR001353">
    <property type="entry name" value="Proteasome_sua/b"/>
</dbReference>
<dbReference type="GO" id="GO:0005634">
    <property type="term" value="C:nucleus"/>
    <property type="evidence" value="ECO:0007669"/>
    <property type="project" value="UniProtKB-SubCell"/>
</dbReference>
<dbReference type="Pfam" id="PF00227">
    <property type="entry name" value="Proteasome"/>
    <property type="match status" value="1"/>
</dbReference>
<evidence type="ECO:0000256" key="1">
    <source>
        <dbReference type="ARBA" id="ARBA00022490"/>
    </source>
</evidence>
<keyword evidence="2 4" id="KW-0647">Proteasome</keyword>
<comment type="subunit">
    <text evidence="4">Component of the proteasome complex.</text>
</comment>
<keyword evidence="3 4" id="KW-0539">Nucleus</keyword>
<dbReference type="InterPro" id="IPR016050">
    <property type="entry name" value="Proteasome_bsu_CS"/>
</dbReference>
<dbReference type="FunCoup" id="D7FYM7">
    <property type="interactions" value="625"/>
</dbReference>
<evidence type="ECO:0000256" key="3">
    <source>
        <dbReference type="ARBA" id="ARBA00023242"/>
    </source>
</evidence>
<comment type="subcellular location">
    <subcellularLocation>
        <location evidence="4">Cytoplasm</location>
    </subcellularLocation>
    <subcellularLocation>
        <location evidence="4">Nucleus</location>
    </subcellularLocation>
</comment>
<evidence type="ECO:0000256" key="4">
    <source>
        <dbReference type="RuleBase" id="RU004203"/>
    </source>
</evidence>
<comment type="function">
    <text evidence="4">Component of the proteasome, a multicatalytic proteinase complex which is characterized by its ability to cleave peptides with Arg, Phe, Tyr, Leu, and Glu adjacent to the leaving group at neutral or slightly basic pH. The proteasome has an ATP-dependent proteolytic activity.</text>
</comment>
<name>D7FYM7_ECTSI</name>
<dbReference type="Proteomes" id="UP000002630">
    <property type="component" value="Unassembled WGS sequence"/>
</dbReference>
<organism evidence="5 6">
    <name type="scientific">Ectocarpus siliculosus</name>
    <name type="common">Brown alga</name>
    <name type="synonym">Conferva siliculosa</name>
    <dbReference type="NCBI Taxonomy" id="2880"/>
    <lineage>
        <taxon>Eukaryota</taxon>
        <taxon>Sar</taxon>
        <taxon>Stramenopiles</taxon>
        <taxon>Ochrophyta</taxon>
        <taxon>PX clade</taxon>
        <taxon>Phaeophyceae</taxon>
        <taxon>Ectocarpales</taxon>
        <taxon>Ectocarpaceae</taxon>
        <taxon>Ectocarpus</taxon>
    </lineage>
</organism>
<dbReference type="InParanoid" id="D7FYM7"/>
<keyword evidence="1 4" id="KW-0963">Cytoplasm</keyword>